<keyword evidence="7 17" id="KW-0547">Nucleotide-binding</keyword>
<dbReference type="OMA" id="IAITTWH"/>
<feature type="transmembrane region" description="Helical" evidence="19">
    <location>
        <begin position="1016"/>
        <end position="1035"/>
    </location>
</feature>
<dbReference type="GO" id="GO:0005886">
    <property type="term" value="C:plasma membrane"/>
    <property type="evidence" value="ECO:0007669"/>
    <property type="project" value="TreeGrafter"/>
</dbReference>
<dbReference type="InterPro" id="IPR006539">
    <property type="entry name" value="P-type_ATPase_IV"/>
</dbReference>
<evidence type="ECO:0000256" key="16">
    <source>
        <dbReference type="PIRSR" id="PIRSR606539-1"/>
    </source>
</evidence>
<feature type="binding site" evidence="17">
    <location>
        <position position="452"/>
    </location>
    <ligand>
        <name>ATP</name>
        <dbReference type="ChEBI" id="CHEBI:30616"/>
    </ligand>
</feature>
<feature type="binding site" evidence="17">
    <location>
        <position position="717"/>
    </location>
    <ligand>
        <name>ATP</name>
        <dbReference type="ChEBI" id="CHEBI:30616"/>
    </ligand>
</feature>
<feature type="compositionally biased region" description="Basic and acidic residues" evidence="20">
    <location>
        <begin position="40"/>
        <end position="49"/>
    </location>
</feature>
<proteinExistence type="inferred from homology"/>
<feature type="domain" description="P-type ATPase C-terminal" evidence="23">
    <location>
        <begin position="850"/>
        <end position="1077"/>
    </location>
</feature>
<dbReference type="SUPFAM" id="SSF81660">
    <property type="entry name" value="Metal cation-transporting ATPase, ATP-binding domain N"/>
    <property type="match status" value="1"/>
</dbReference>
<dbReference type="InterPro" id="IPR008250">
    <property type="entry name" value="ATPase_P-typ_transduc_dom_A_sf"/>
</dbReference>
<comment type="similarity">
    <text evidence="3 19">Belongs to the cation transport ATPase (P-type) (TC 3.A.3) family. Type IV subfamily.</text>
</comment>
<feature type="binding site" evidence="17">
    <location>
        <position position="803"/>
    </location>
    <ligand>
        <name>ATP</name>
        <dbReference type="ChEBI" id="CHEBI:30616"/>
    </ligand>
</feature>
<dbReference type="InterPro" id="IPR018303">
    <property type="entry name" value="ATPase_P-typ_P_site"/>
</dbReference>
<gene>
    <name evidence="24" type="ORF">CONPUDRAFT_63122</name>
</gene>
<dbReference type="FunFam" id="3.40.50.1000:FF:000009">
    <property type="entry name" value="Phospholipid-transporting ATPase"/>
    <property type="match status" value="1"/>
</dbReference>
<organism evidence="24 25">
    <name type="scientific">Coniophora puteana (strain RWD-64-598)</name>
    <name type="common">Brown rot fungus</name>
    <dbReference type="NCBI Taxonomy" id="741705"/>
    <lineage>
        <taxon>Eukaryota</taxon>
        <taxon>Fungi</taxon>
        <taxon>Dikarya</taxon>
        <taxon>Basidiomycota</taxon>
        <taxon>Agaricomycotina</taxon>
        <taxon>Agaricomycetes</taxon>
        <taxon>Agaricomycetidae</taxon>
        <taxon>Boletales</taxon>
        <taxon>Coniophorineae</taxon>
        <taxon>Coniophoraceae</taxon>
        <taxon>Coniophora</taxon>
    </lineage>
</organism>
<feature type="transmembrane region" description="Helical" evidence="19">
    <location>
        <begin position="988"/>
        <end position="1009"/>
    </location>
</feature>
<feature type="transmembrane region" description="Helical" evidence="19">
    <location>
        <begin position="134"/>
        <end position="153"/>
    </location>
</feature>
<evidence type="ECO:0000256" key="3">
    <source>
        <dbReference type="ARBA" id="ARBA00008109"/>
    </source>
</evidence>
<dbReference type="PROSITE" id="PS00154">
    <property type="entry name" value="ATPASE_E1_E2"/>
    <property type="match status" value="1"/>
</dbReference>
<dbReference type="PANTHER" id="PTHR24092:SF5">
    <property type="entry name" value="PHOSPHOLIPID-TRANSPORTING ATPASE"/>
    <property type="match status" value="1"/>
</dbReference>
<dbReference type="Pfam" id="PF13246">
    <property type="entry name" value="Cation_ATPase"/>
    <property type="match status" value="1"/>
</dbReference>
<feature type="active site" description="4-aspartylphosphate intermediate" evidence="16">
    <location>
        <position position="450"/>
    </location>
</feature>
<dbReference type="EC" id="7.6.2.1" evidence="19"/>
<evidence type="ECO:0000256" key="15">
    <source>
        <dbReference type="ARBA" id="ARBA00049128"/>
    </source>
</evidence>
<evidence type="ECO:0000256" key="18">
    <source>
        <dbReference type="PIRSR" id="PIRSR606539-3"/>
    </source>
</evidence>
<dbReference type="InterPro" id="IPR023214">
    <property type="entry name" value="HAD_sf"/>
</dbReference>
<feature type="binding site" evidence="17">
    <location>
        <position position="605"/>
    </location>
    <ligand>
        <name>ATP</name>
        <dbReference type="ChEBI" id="CHEBI:30616"/>
    </ligand>
</feature>
<evidence type="ECO:0000256" key="7">
    <source>
        <dbReference type="ARBA" id="ARBA00022741"/>
    </source>
</evidence>
<evidence type="ECO:0000256" key="1">
    <source>
        <dbReference type="ARBA" id="ARBA00001946"/>
    </source>
</evidence>
<keyword evidence="25" id="KW-1185">Reference proteome</keyword>
<evidence type="ECO:0000313" key="24">
    <source>
        <dbReference type="EMBL" id="EIW76552.1"/>
    </source>
</evidence>
<dbReference type="InterPro" id="IPR023298">
    <property type="entry name" value="ATPase_P-typ_TM_dom_sf"/>
</dbReference>
<dbReference type="AlphaFoldDB" id="A0A5M3MBE5"/>
<evidence type="ECO:0000256" key="5">
    <source>
        <dbReference type="ARBA" id="ARBA00022692"/>
    </source>
</evidence>
<feature type="binding site" evidence="18">
    <location>
        <position position="827"/>
    </location>
    <ligand>
        <name>Mg(2+)</name>
        <dbReference type="ChEBI" id="CHEBI:18420"/>
    </ligand>
</feature>
<dbReference type="PRINTS" id="PR00119">
    <property type="entry name" value="CATATPASE"/>
</dbReference>
<keyword evidence="8 17" id="KW-0067">ATP-binding</keyword>
<feature type="compositionally biased region" description="Basic and acidic residues" evidence="20">
    <location>
        <begin position="66"/>
        <end position="84"/>
    </location>
</feature>
<dbReference type="InterPro" id="IPR044492">
    <property type="entry name" value="P_typ_ATPase_HD_dom"/>
</dbReference>
<keyword evidence="13 19" id="KW-0472">Membrane</keyword>
<evidence type="ECO:0000256" key="17">
    <source>
        <dbReference type="PIRSR" id="PIRSR606539-2"/>
    </source>
</evidence>
<dbReference type="GO" id="GO:0005802">
    <property type="term" value="C:trans-Golgi network"/>
    <property type="evidence" value="ECO:0007669"/>
    <property type="project" value="TreeGrafter"/>
</dbReference>
<dbReference type="Gene3D" id="3.40.1110.10">
    <property type="entry name" value="Calcium-transporting ATPase, cytoplasmic domain N"/>
    <property type="match status" value="1"/>
</dbReference>
<dbReference type="GO" id="GO:0005524">
    <property type="term" value="F:ATP binding"/>
    <property type="evidence" value="ECO:0007669"/>
    <property type="project" value="UniProtKB-UniRule"/>
</dbReference>
<dbReference type="GO" id="GO:0010008">
    <property type="term" value="C:endosome membrane"/>
    <property type="evidence" value="ECO:0007669"/>
    <property type="project" value="UniProtKB-SubCell"/>
</dbReference>
<dbReference type="GO" id="GO:0000287">
    <property type="term" value="F:magnesium ion binding"/>
    <property type="evidence" value="ECO:0007669"/>
    <property type="project" value="UniProtKB-UniRule"/>
</dbReference>
<evidence type="ECO:0000256" key="13">
    <source>
        <dbReference type="ARBA" id="ARBA00023136"/>
    </source>
</evidence>
<dbReference type="Pfam" id="PF16212">
    <property type="entry name" value="PhoLip_ATPase_C"/>
    <property type="match status" value="1"/>
</dbReference>
<feature type="binding site" evidence="17">
    <location>
        <position position="827"/>
    </location>
    <ligand>
        <name>ATP</name>
        <dbReference type="ChEBI" id="CHEBI:30616"/>
    </ligand>
</feature>
<evidence type="ECO:0000256" key="4">
    <source>
        <dbReference type="ARBA" id="ARBA00022448"/>
    </source>
</evidence>
<evidence type="ECO:0000259" key="21">
    <source>
        <dbReference type="Pfam" id="PF00122"/>
    </source>
</evidence>
<dbReference type="NCBIfam" id="TIGR01494">
    <property type="entry name" value="ATPase_P-type"/>
    <property type="match status" value="3"/>
</dbReference>
<dbReference type="SUPFAM" id="SSF81653">
    <property type="entry name" value="Calcium ATPase, transduction domain A"/>
    <property type="match status" value="1"/>
</dbReference>
<dbReference type="GO" id="GO:0006890">
    <property type="term" value="P:retrograde vesicle-mediated transport, Golgi to endoplasmic reticulum"/>
    <property type="evidence" value="ECO:0007669"/>
    <property type="project" value="TreeGrafter"/>
</dbReference>
<feature type="binding site" evidence="17">
    <location>
        <position position="715"/>
    </location>
    <ligand>
        <name>ATP</name>
        <dbReference type="ChEBI" id="CHEBI:30616"/>
    </ligand>
</feature>
<dbReference type="Gene3D" id="3.40.50.1000">
    <property type="entry name" value="HAD superfamily/HAD-like"/>
    <property type="match status" value="1"/>
</dbReference>
<dbReference type="SFLD" id="SFLDF00027">
    <property type="entry name" value="p-type_atpase"/>
    <property type="match status" value="1"/>
</dbReference>
<dbReference type="SFLD" id="SFLDS00003">
    <property type="entry name" value="Haloacid_Dehalogenase"/>
    <property type="match status" value="1"/>
</dbReference>
<feature type="binding site" evidence="17">
    <location>
        <position position="581"/>
    </location>
    <ligand>
        <name>ATP</name>
        <dbReference type="ChEBI" id="CHEBI:30616"/>
    </ligand>
</feature>
<dbReference type="GO" id="GO:0006897">
    <property type="term" value="P:endocytosis"/>
    <property type="evidence" value="ECO:0007669"/>
    <property type="project" value="TreeGrafter"/>
</dbReference>
<dbReference type="SUPFAM" id="SSF81665">
    <property type="entry name" value="Calcium ATPase, transmembrane domain M"/>
    <property type="match status" value="1"/>
</dbReference>
<dbReference type="GO" id="GO:0140326">
    <property type="term" value="F:ATPase-coupled intramembrane lipid transporter activity"/>
    <property type="evidence" value="ECO:0007669"/>
    <property type="project" value="UniProtKB-EC"/>
</dbReference>
<evidence type="ECO:0000259" key="23">
    <source>
        <dbReference type="Pfam" id="PF16212"/>
    </source>
</evidence>
<keyword evidence="10 19" id="KW-1278">Translocase</keyword>
<feature type="binding site" evidence="18">
    <location>
        <position position="452"/>
    </location>
    <ligand>
        <name>Mg(2+)</name>
        <dbReference type="ChEBI" id="CHEBI:18420"/>
    </ligand>
</feature>
<feature type="transmembrane region" description="Helical" evidence="19">
    <location>
        <begin position="100"/>
        <end position="122"/>
    </location>
</feature>
<dbReference type="FunFam" id="3.40.1110.10:FF:000085">
    <property type="entry name" value="Phospholipid-transporting ATPase"/>
    <property type="match status" value="1"/>
</dbReference>
<feature type="region of interest" description="Disordered" evidence="20">
    <location>
        <begin position="185"/>
        <end position="207"/>
    </location>
</feature>
<evidence type="ECO:0000256" key="19">
    <source>
        <dbReference type="RuleBase" id="RU362033"/>
    </source>
</evidence>
<name>A0A5M3MBE5_CONPW</name>
<keyword evidence="12" id="KW-0445">Lipid transport</keyword>
<dbReference type="EMBL" id="JH711585">
    <property type="protein sequence ID" value="EIW76552.1"/>
    <property type="molecule type" value="Genomic_DNA"/>
</dbReference>
<keyword evidence="11 19" id="KW-1133">Transmembrane helix</keyword>
<accession>A0A5M3MBE5</accession>
<comment type="subcellular location">
    <subcellularLocation>
        <location evidence="2">Endosome membrane</location>
        <topology evidence="2">Multi-pass membrane protein</topology>
    </subcellularLocation>
    <subcellularLocation>
        <location evidence="19">Membrane</location>
        <topology evidence="19">Multi-pass membrane protein</topology>
    </subcellularLocation>
</comment>
<feature type="region of interest" description="Disordered" evidence="20">
    <location>
        <begin position="1"/>
        <end position="84"/>
    </location>
</feature>
<evidence type="ECO:0000256" key="6">
    <source>
        <dbReference type="ARBA" id="ARBA00022723"/>
    </source>
</evidence>
<dbReference type="GO" id="GO:0016887">
    <property type="term" value="F:ATP hydrolysis activity"/>
    <property type="evidence" value="ECO:0007669"/>
    <property type="project" value="InterPro"/>
</dbReference>
<dbReference type="InterPro" id="IPR032631">
    <property type="entry name" value="P-type_ATPase_N"/>
</dbReference>
<reference evidence="25" key="1">
    <citation type="journal article" date="2012" name="Science">
        <title>The Paleozoic origin of enzymatic lignin decomposition reconstructed from 31 fungal genomes.</title>
        <authorList>
            <person name="Floudas D."/>
            <person name="Binder M."/>
            <person name="Riley R."/>
            <person name="Barry K."/>
            <person name="Blanchette R.A."/>
            <person name="Henrissat B."/>
            <person name="Martinez A.T."/>
            <person name="Otillar R."/>
            <person name="Spatafora J.W."/>
            <person name="Yadav J.S."/>
            <person name="Aerts A."/>
            <person name="Benoit I."/>
            <person name="Boyd A."/>
            <person name="Carlson A."/>
            <person name="Copeland A."/>
            <person name="Coutinho P.M."/>
            <person name="de Vries R.P."/>
            <person name="Ferreira P."/>
            <person name="Findley K."/>
            <person name="Foster B."/>
            <person name="Gaskell J."/>
            <person name="Glotzer D."/>
            <person name="Gorecki P."/>
            <person name="Heitman J."/>
            <person name="Hesse C."/>
            <person name="Hori C."/>
            <person name="Igarashi K."/>
            <person name="Jurgens J.A."/>
            <person name="Kallen N."/>
            <person name="Kersten P."/>
            <person name="Kohler A."/>
            <person name="Kuees U."/>
            <person name="Kumar T.K.A."/>
            <person name="Kuo A."/>
            <person name="LaButti K."/>
            <person name="Larrondo L.F."/>
            <person name="Lindquist E."/>
            <person name="Ling A."/>
            <person name="Lombard V."/>
            <person name="Lucas S."/>
            <person name="Lundell T."/>
            <person name="Martin R."/>
            <person name="McLaughlin D.J."/>
            <person name="Morgenstern I."/>
            <person name="Morin E."/>
            <person name="Murat C."/>
            <person name="Nagy L.G."/>
            <person name="Nolan M."/>
            <person name="Ohm R.A."/>
            <person name="Patyshakuliyeva A."/>
            <person name="Rokas A."/>
            <person name="Ruiz-Duenas F.J."/>
            <person name="Sabat G."/>
            <person name="Salamov A."/>
            <person name="Samejima M."/>
            <person name="Schmutz J."/>
            <person name="Slot J.C."/>
            <person name="St John F."/>
            <person name="Stenlid J."/>
            <person name="Sun H."/>
            <person name="Sun S."/>
            <person name="Syed K."/>
            <person name="Tsang A."/>
            <person name="Wiebenga A."/>
            <person name="Young D."/>
            <person name="Pisabarro A."/>
            <person name="Eastwood D.C."/>
            <person name="Martin F."/>
            <person name="Cullen D."/>
            <person name="Grigoriev I.V."/>
            <person name="Hibbett D.S."/>
        </authorList>
    </citation>
    <scope>NUCLEOTIDE SEQUENCE [LARGE SCALE GENOMIC DNA]</scope>
    <source>
        <strain evidence="25">RWD-64-598 SS2</strain>
    </source>
</reference>
<feature type="binding site" evidence="17">
    <location>
        <position position="539"/>
    </location>
    <ligand>
        <name>ATP</name>
        <dbReference type="ChEBI" id="CHEBI:30616"/>
    </ligand>
</feature>
<keyword evidence="9 18" id="KW-0460">Magnesium</keyword>
<feature type="transmembrane region" description="Helical" evidence="19">
    <location>
        <begin position="962"/>
        <end position="982"/>
    </location>
</feature>
<dbReference type="GeneID" id="19208279"/>
<evidence type="ECO:0000256" key="14">
    <source>
        <dbReference type="ARBA" id="ARBA00034036"/>
    </source>
</evidence>
<keyword evidence="5 19" id="KW-0812">Transmembrane</keyword>
<dbReference type="Pfam" id="PF00122">
    <property type="entry name" value="E1-E2_ATPase"/>
    <property type="match status" value="1"/>
</dbReference>
<evidence type="ECO:0000259" key="22">
    <source>
        <dbReference type="Pfam" id="PF16209"/>
    </source>
</evidence>
<evidence type="ECO:0000256" key="10">
    <source>
        <dbReference type="ARBA" id="ARBA00022967"/>
    </source>
</evidence>
<dbReference type="InterPro" id="IPR059000">
    <property type="entry name" value="ATPase_P-type_domA"/>
</dbReference>
<keyword evidence="4" id="KW-0813">Transport</keyword>
<comment type="cofactor">
    <cofactor evidence="1 18">
        <name>Mg(2+)</name>
        <dbReference type="ChEBI" id="CHEBI:18420"/>
    </cofactor>
</comment>
<dbReference type="SFLD" id="SFLDG00002">
    <property type="entry name" value="C1.7:_P-type_atpase_like"/>
    <property type="match status" value="1"/>
</dbReference>
<feature type="binding site" evidence="17">
    <location>
        <position position="797"/>
    </location>
    <ligand>
        <name>ATP</name>
        <dbReference type="ChEBI" id="CHEBI:30616"/>
    </ligand>
</feature>
<dbReference type="InterPro" id="IPR032630">
    <property type="entry name" value="P_typ_ATPase_c"/>
</dbReference>
<dbReference type="InterPro" id="IPR001757">
    <property type="entry name" value="P_typ_ATPase"/>
</dbReference>
<evidence type="ECO:0000313" key="25">
    <source>
        <dbReference type="Proteomes" id="UP000053558"/>
    </source>
</evidence>
<comment type="catalytic activity">
    <reaction evidence="14 19">
        <text>ATP + H2O + phospholipidSide 1 = ADP + phosphate + phospholipidSide 2.</text>
        <dbReference type="EC" id="7.6.2.1"/>
    </reaction>
</comment>
<feature type="binding site" evidence="17">
    <location>
        <position position="451"/>
    </location>
    <ligand>
        <name>ATP</name>
        <dbReference type="ChEBI" id="CHEBI:30616"/>
    </ligand>
</feature>
<feature type="binding site" evidence="17">
    <location>
        <position position="826"/>
    </location>
    <ligand>
        <name>ATP</name>
        <dbReference type="ChEBI" id="CHEBI:30616"/>
    </ligand>
</feature>
<dbReference type="SUPFAM" id="SSF56784">
    <property type="entry name" value="HAD-like"/>
    <property type="match status" value="1"/>
</dbReference>
<evidence type="ECO:0000256" key="2">
    <source>
        <dbReference type="ARBA" id="ARBA00004337"/>
    </source>
</evidence>
<feature type="transmembrane region" description="Helical" evidence="19">
    <location>
        <begin position="386"/>
        <end position="406"/>
    </location>
</feature>
<dbReference type="CDD" id="cd07541">
    <property type="entry name" value="P-type_ATPase_APLT_Neo1-like"/>
    <property type="match status" value="1"/>
</dbReference>
<keyword evidence="6 18" id="KW-0479">Metal-binding</keyword>
<feature type="binding site" evidence="18">
    <location>
        <position position="450"/>
    </location>
    <ligand>
        <name>Mg(2+)</name>
        <dbReference type="ChEBI" id="CHEBI:18420"/>
    </ligand>
</feature>
<dbReference type="KEGG" id="cput:CONPUDRAFT_63122"/>
<dbReference type="PANTHER" id="PTHR24092">
    <property type="entry name" value="PROBABLE PHOSPHOLIPID-TRANSPORTING ATPASE"/>
    <property type="match status" value="1"/>
</dbReference>
<evidence type="ECO:0000256" key="9">
    <source>
        <dbReference type="ARBA" id="ARBA00022842"/>
    </source>
</evidence>
<feature type="binding site" evidence="17">
    <location>
        <position position="716"/>
    </location>
    <ligand>
        <name>ATP</name>
        <dbReference type="ChEBI" id="CHEBI:30616"/>
    </ligand>
</feature>
<evidence type="ECO:0000256" key="8">
    <source>
        <dbReference type="ARBA" id="ARBA00022840"/>
    </source>
</evidence>
<protein>
    <recommendedName>
        <fullName evidence="19">Phospholipid-transporting ATPase</fullName>
        <ecNumber evidence="19">7.6.2.1</ecNumber>
    </recommendedName>
</protein>
<dbReference type="Gene3D" id="2.70.150.10">
    <property type="entry name" value="Calcium-transporting ATPase, cytoplasmic transduction domain A"/>
    <property type="match status" value="1"/>
</dbReference>
<feature type="binding site" evidence="17">
    <location>
        <position position="634"/>
    </location>
    <ligand>
        <name>ATP</name>
        <dbReference type="ChEBI" id="CHEBI:30616"/>
    </ligand>
</feature>
<comment type="caution">
    <text evidence="24">The sequence shown here is derived from an EMBL/GenBank/DDBJ whole genome shotgun (WGS) entry which is preliminary data.</text>
</comment>
<dbReference type="Proteomes" id="UP000053558">
    <property type="component" value="Unassembled WGS sequence"/>
</dbReference>
<dbReference type="RefSeq" id="XP_007772861.1">
    <property type="nucleotide sequence ID" value="XM_007774671.1"/>
</dbReference>
<feature type="transmembrane region" description="Helical" evidence="19">
    <location>
        <begin position="910"/>
        <end position="932"/>
    </location>
</feature>
<feature type="domain" description="P-type ATPase A" evidence="21">
    <location>
        <begin position="207"/>
        <end position="340"/>
    </location>
</feature>
<feature type="binding site" evidence="17">
    <location>
        <position position="450"/>
    </location>
    <ligand>
        <name>ATP</name>
        <dbReference type="ChEBI" id="CHEBI:30616"/>
    </ligand>
</feature>
<dbReference type="InterPro" id="IPR023299">
    <property type="entry name" value="ATPase_P-typ_cyto_dom_N"/>
</dbReference>
<evidence type="ECO:0000256" key="12">
    <source>
        <dbReference type="ARBA" id="ARBA00023055"/>
    </source>
</evidence>
<evidence type="ECO:0000256" key="11">
    <source>
        <dbReference type="ARBA" id="ARBA00022989"/>
    </source>
</evidence>
<feature type="transmembrane region" description="Helical" evidence="19">
    <location>
        <begin position="1050"/>
        <end position="1068"/>
    </location>
</feature>
<feature type="domain" description="P-type ATPase N-terminal" evidence="22">
    <location>
        <begin position="84"/>
        <end position="135"/>
    </location>
</feature>
<evidence type="ECO:0000256" key="20">
    <source>
        <dbReference type="SAM" id="MobiDB-lite"/>
    </source>
</evidence>
<dbReference type="OrthoDB" id="377733at2759"/>
<feature type="transmembrane region" description="Helical" evidence="19">
    <location>
        <begin position="884"/>
        <end position="904"/>
    </location>
</feature>
<dbReference type="InterPro" id="IPR036412">
    <property type="entry name" value="HAD-like_sf"/>
</dbReference>
<sequence length="1084" mass="120647">MHAVPKATAAANARRNFVSMRSKGKQREQYSDDPEEEETLLGRDARGGDGDGEAEAMMEGLGEGSKSGKDDKSRTIPFRPPDKLKKSFPPNTVRNQKYNIFTFVPIVLYEQFKFFFNLYFLLVALSQFVPALKIGFIFTYVAPLAFVLCVTMGKEAYDDYKRNLRDREANSQKYLILTRPDHGAAAAARDDDDPESSALGDVDAGPHTRMVPSSALRVGDLVVLEKNQRVPADMVLLRTSDSSGTCFIRTDQLDGETDWKLRVAVPASQKLPSDRDLLSLDAEIYADAPIKDINVFVGTFTINHPPHSNDLSHENVLWSNTVLAAGQAIGFVIYTGSETRAVMNTSHPETKVGLLDIEINRLAKILCAVTFALSLLLVALNGFRGLWYIYVFRFLILFSSIIPISLRVNLDMGKTLYAHQIMNDDEIPGTIVRTSTLPEELGRLEYLLSDKTGTLTQNEMEMKKLHMGTMSYGFDSMDEVAHQLAHGSLATGAQLATRGRRDMTTRLHDVVLSLALCHNVTPVFGDDGAITYQASSPDEVAIVKWTESVGLTLVARDRTSIELQTPSGARIAFDILDVFPFTSESKRMGIVVRDTSSGEISFLQKGADVVMAKIVQRNDWLEEETGNMAREGLRTLVVARKRVSAAQYEAFRAAHHAASIRLEGRNEAMAQAVLEHLEHDLELLGLTGVEDKLQDDVKATLELLRNAGIKIWMLTGDKIETARCIAISTKLVARNQYIHEVAKLKTADQARDELEFLQSKLDCCLVIDGDSLQLCLDLYKNEFIEITTKLSAVVACRCSPTQKADVARLIRHHTKKRVCCIGDGGNDVSMIQAADVGVGIVGKEGKQASLAADFSVTQFSYLTKLLMWHGRNSYRRSAKLAQFVIHRGLIISVMQAVFSAIFYFAPIALYQGWLLMGYATLYTMAPVFSLVLDRDVNEDLALLYPELYKELTKGRALSYKTFFEWVMVSLYQGAAIMIMSLVLFETEFLNIVSISFTALIINELIMVALEITTWHVYMVISEVATLAIYMISMAFLPEYFDLDFVISTRFAWKVAVMVAISALPLWIIKIVRSRLAPAASSKLL</sequence>
<feature type="binding site" evidence="18">
    <location>
        <position position="823"/>
    </location>
    <ligand>
        <name>Mg(2+)</name>
        <dbReference type="ChEBI" id="CHEBI:18420"/>
    </ligand>
</feature>
<dbReference type="NCBIfam" id="TIGR01652">
    <property type="entry name" value="ATPase-Plipid"/>
    <property type="match status" value="1"/>
</dbReference>
<dbReference type="GO" id="GO:0045332">
    <property type="term" value="P:phospholipid translocation"/>
    <property type="evidence" value="ECO:0007669"/>
    <property type="project" value="TreeGrafter"/>
</dbReference>
<feature type="transmembrane region" description="Helical" evidence="19">
    <location>
        <begin position="362"/>
        <end position="380"/>
    </location>
</feature>
<comment type="catalytic activity">
    <reaction evidence="15">
        <text>a 1,2-diacyl-sn-glycero-3-phosphoethanolamine(out) + ATP + H2O = a 1,2-diacyl-sn-glycero-3-phosphoethanolamine(in) + ADP + phosphate + H(+)</text>
        <dbReference type="Rhea" id="RHEA:66132"/>
        <dbReference type="ChEBI" id="CHEBI:15377"/>
        <dbReference type="ChEBI" id="CHEBI:15378"/>
        <dbReference type="ChEBI" id="CHEBI:30616"/>
        <dbReference type="ChEBI" id="CHEBI:43474"/>
        <dbReference type="ChEBI" id="CHEBI:64612"/>
        <dbReference type="ChEBI" id="CHEBI:456216"/>
    </reaction>
    <physiologicalReaction direction="left-to-right" evidence="15">
        <dbReference type="Rhea" id="RHEA:66133"/>
    </physiologicalReaction>
</comment>
<dbReference type="Pfam" id="PF16209">
    <property type="entry name" value="PhoLip_ATPase_N"/>
    <property type="match status" value="1"/>
</dbReference>